<dbReference type="Pfam" id="PF00440">
    <property type="entry name" value="TetR_N"/>
    <property type="match status" value="1"/>
</dbReference>
<dbReference type="PANTHER" id="PTHR43479:SF12">
    <property type="entry name" value="TRANSCRIPTIONAL REGULATORY PROTEIN"/>
    <property type="match status" value="1"/>
</dbReference>
<dbReference type="SUPFAM" id="SSF46689">
    <property type="entry name" value="Homeodomain-like"/>
    <property type="match status" value="1"/>
</dbReference>
<evidence type="ECO:0000256" key="1">
    <source>
        <dbReference type="ARBA" id="ARBA00023125"/>
    </source>
</evidence>
<organism evidence="4 5">
    <name type="scientific">Vibrio marisflavi CECT 7928</name>
    <dbReference type="NCBI Taxonomy" id="634439"/>
    <lineage>
        <taxon>Bacteria</taxon>
        <taxon>Pseudomonadati</taxon>
        <taxon>Pseudomonadota</taxon>
        <taxon>Gammaproteobacteria</taxon>
        <taxon>Vibrionales</taxon>
        <taxon>Vibrionaceae</taxon>
        <taxon>Vibrio</taxon>
    </lineage>
</organism>
<feature type="DNA-binding region" description="H-T-H motif" evidence="2">
    <location>
        <begin position="38"/>
        <end position="57"/>
    </location>
</feature>
<dbReference type="InterPro" id="IPR001647">
    <property type="entry name" value="HTH_TetR"/>
</dbReference>
<dbReference type="Proteomes" id="UP000838748">
    <property type="component" value="Unassembled WGS sequence"/>
</dbReference>
<reference evidence="4" key="1">
    <citation type="submission" date="2021-11" db="EMBL/GenBank/DDBJ databases">
        <authorList>
            <person name="Rodrigo-Torres L."/>
            <person name="Arahal R. D."/>
            <person name="Lucena T."/>
        </authorList>
    </citation>
    <scope>NUCLEOTIDE SEQUENCE</scope>
    <source>
        <strain evidence="4">CECT 7928</strain>
    </source>
</reference>
<evidence type="ECO:0000313" key="4">
    <source>
        <dbReference type="EMBL" id="CAH0536918.1"/>
    </source>
</evidence>
<proteinExistence type="predicted"/>
<keyword evidence="1 2" id="KW-0238">DNA-binding</keyword>
<dbReference type="PANTHER" id="PTHR43479">
    <property type="entry name" value="ACREF/ENVCD OPERON REPRESSOR-RELATED"/>
    <property type="match status" value="1"/>
</dbReference>
<dbReference type="InterPro" id="IPR009057">
    <property type="entry name" value="Homeodomain-like_sf"/>
</dbReference>
<dbReference type="PRINTS" id="PR00455">
    <property type="entry name" value="HTHTETR"/>
</dbReference>
<dbReference type="InterPro" id="IPR050624">
    <property type="entry name" value="HTH-type_Tx_Regulator"/>
</dbReference>
<dbReference type="RefSeq" id="WP_237360187.1">
    <property type="nucleotide sequence ID" value="NZ_CAKLDM010000001.1"/>
</dbReference>
<feature type="domain" description="HTH tetR-type" evidence="3">
    <location>
        <begin position="15"/>
        <end position="75"/>
    </location>
</feature>
<evidence type="ECO:0000259" key="3">
    <source>
        <dbReference type="PROSITE" id="PS50977"/>
    </source>
</evidence>
<evidence type="ECO:0000256" key="2">
    <source>
        <dbReference type="PROSITE-ProRule" id="PRU00335"/>
    </source>
</evidence>
<comment type="caution">
    <text evidence="4">The sequence shown here is derived from an EMBL/GenBank/DDBJ whole genome shotgun (WGS) entry which is preliminary data.</text>
</comment>
<name>A0ABN8E4I8_9VIBR</name>
<gene>
    <name evidence="4" type="ORF">VMF7928_00808</name>
</gene>
<sequence>MSAKKPGRRSAVDAEKTKQEILRVAMQLFCEEGYDKVSLRSISEIANVSHSLIRHHFGSKEKIWHSISDELQVYMASYITEILNNIEPEKQANYKLYRFTTHLLAHMLVYNRPIQLLADAVRQGDELIERFINNAGNLQQLLSTLSTEFEQQFPDIPINISEVKWQILIFAHGSASLKPFLKETWSDDNLDYEDCLLKHWALFNNIMANTFNISPEQRLTPQSIYDLVYDLPFKLAQWHKH</sequence>
<keyword evidence="5" id="KW-1185">Reference proteome</keyword>
<dbReference type="EMBL" id="CAKLDM010000001">
    <property type="protein sequence ID" value="CAH0536918.1"/>
    <property type="molecule type" value="Genomic_DNA"/>
</dbReference>
<dbReference type="PROSITE" id="PS50977">
    <property type="entry name" value="HTH_TETR_2"/>
    <property type="match status" value="1"/>
</dbReference>
<dbReference type="Gene3D" id="1.10.357.10">
    <property type="entry name" value="Tetracycline Repressor, domain 2"/>
    <property type="match status" value="1"/>
</dbReference>
<protein>
    <recommendedName>
        <fullName evidence="3">HTH tetR-type domain-containing protein</fullName>
    </recommendedName>
</protein>
<evidence type="ECO:0000313" key="5">
    <source>
        <dbReference type="Proteomes" id="UP000838748"/>
    </source>
</evidence>
<accession>A0ABN8E4I8</accession>